<evidence type="ECO:0000313" key="3">
    <source>
        <dbReference type="EMBL" id="MFD1946992.1"/>
    </source>
</evidence>
<dbReference type="EMBL" id="JBHUGD010000003">
    <property type="protein sequence ID" value="MFD1946992.1"/>
    <property type="molecule type" value="Genomic_DNA"/>
</dbReference>
<evidence type="ECO:0000256" key="1">
    <source>
        <dbReference type="SAM" id="Phobius"/>
    </source>
</evidence>
<dbReference type="Pfam" id="PF14145">
    <property type="entry name" value="YrhK"/>
    <property type="match status" value="1"/>
</dbReference>
<dbReference type="RefSeq" id="WP_343917671.1">
    <property type="nucleotide sequence ID" value="NZ_BAAAJT010000002.1"/>
</dbReference>
<dbReference type="Proteomes" id="UP001597351">
    <property type="component" value="Unassembled WGS sequence"/>
</dbReference>
<evidence type="ECO:0000259" key="2">
    <source>
        <dbReference type="Pfam" id="PF14145"/>
    </source>
</evidence>
<feature type="transmembrane region" description="Helical" evidence="1">
    <location>
        <begin position="30"/>
        <end position="49"/>
    </location>
</feature>
<feature type="transmembrane region" description="Helical" evidence="1">
    <location>
        <begin position="55"/>
        <end position="73"/>
    </location>
</feature>
<proteinExistence type="predicted"/>
<reference evidence="4" key="1">
    <citation type="journal article" date="2019" name="Int. J. Syst. Evol. Microbiol.">
        <title>The Global Catalogue of Microorganisms (GCM) 10K type strain sequencing project: providing services to taxonomists for standard genome sequencing and annotation.</title>
        <authorList>
            <consortium name="The Broad Institute Genomics Platform"/>
            <consortium name="The Broad Institute Genome Sequencing Center for Infectious Disease"/>
            <person name="Wu L."/>
            <person name="Ma J."/>
        </authorList>
    </citation>
    <scope>NUCLEOTIDE SEQUENCE [LARGE SCALE GENOMIC DNA]</scope>
    <source>
        <strain evidence="4">CGMCC 1.12477</strain>
    </source>
</reference>
<dbReference type="InterPro" id="IPR025424">
    <property type="entry name" value="YrhK_domain"/>
</dbReference>
<keyword evidence="4" id="KW-1185">Reference proteome</keyword>
<comment type="caution">
    <text evidence="3">The sequence shown here is derived from an EMBL/GenBank/DDBJ whole genome shotgun (WGS) entry which is preliminary data.</text>
</comment>
<keyword evidence="1" id="KW-0812">Transmembrane</keyword>
<keyword evidence="1" id="KW-0472">Membrane</keyword>
<feature type="domain" description="YrhK" evidence="2">
    <location>
        <begin position="23"/>
        <end position="77"/>
    </location>
</feature>
<name>A0ABW4TMQ0_9ACTN</name>
<organism evidence="3 4">
    <name type="scientific">Nocardioides aestuarii</name>
    <dbReference type="NCBI Taxonomy" id="252231"/>
    <lineage>
        <taxon>Bacteria</taxon>
        <taxon>Bacillati</taxon>
        <taxon>Actinomycetota</taxon>
        <taxon>Actinomycetes</taxon>
        <taxon>Propionibacteriales</taxon>
        <taxon>Nocardioidaceae</taxon>
        <taxon>Nocardioides</taxon>
    </lineage>
</organism>
<gene>
    <name evidence="3" type="ORF">ACFSDE_09315</name>
</gene>
<sequence>MGDDAHDRSLRLHLGPDELVIRQRYEALSIANDVLIALWFLVGSILFFWEQTMTAATWCFVLGSLEFLLRPGIRLTRMVHLRRRGSEPTESSSDF</sequence>
<evidence type="ECO:0000313" key="4">
    <source>
        <dbReference type="Proteomes" id="UP001597351"/>
    </source>
</evidence>
<accession>A0ABW4TMQ0</accession>
<keyword evidence="1" id="KW-1133">Transmembrane helix</keyword>
<protein>
    <submittedName>
        <fullName evidence="3">YrhK family protein</fullName>
    </submittedName>
</protein>